<accession>A0A848M0S7</accession>
<dbReference type="Gene3D" id="2.120.10.80">
    <property type="entry name" value="Kelch-type beta propeller"/>
    <property type="match status" value="1"/>
</dbReference>
<name>A0A848M0S7_9BACT</name>
<keyword evidence="2" id="KW-1185">Reference proteome</keyword>
<protein>
    <submittedName>
        <fullName evidence="1">Kelch-like protein</fullName>
    </submittedName>
</protein>
<dbReference type="InterPro" id="IPR037293">
    <property type="entry name" value="Gal_Oxidase_central_sf"/>
</dbReference>
<dbReference type="Proteomes" id="UP000518300">
    <property type="component" value="Unassembled WGS sequence"/>
</dbReference>
<dbReference type="SUPFAM" id="SSF50965">
    <property type="entry name" value="Galactose oxidase, central domain"/>
    <property type="match status" value="1"/>
</dbReference>
<dbReference type="PANTHER" id="PTHR45632">
    <property type="entry name" value="LD33804P"/>
    <property type="match status" value="1"/>
</dbReference>
<proteinExistence type="predicted"/>
<evidence type="ECO:0000313" key="1">
    <source>
        <dbReference type="EMBL" id="NMO23451.1"/>
    </source>
</evidence>
<comment type="caution">
    <text evidence="1">The sequence shown here is derived from an EMBL/GenBank/DDBJ whole genome shotgun (WGS) entry which is preliminary data.</text>
</comment>
<dbReference type="AlphaFoldDB" id="A0A848M0S7"/>
<evidence type="ECO:0000313" key="2">
    <source>
        <dbReference type="Proteomes" id="UP000518300"/>
    </source>
</evidence>
<dbReference type="PANTHER" id="PTHR45632:SF14">
    <property type="entry name" value="KELCH-LIKE PROTEIN 33"/>
    <property type="match status" value="1"/>
</dbReference>
<sequence>MPHPRANHAAVALPDGRALLIGGRDDKHPDLRSTVFWEPRTRSFREGPPLLAARNDPTAVTLTDGAVLVLGSDHDDDLERGTRAELLRSGADAWEPAGQTVRIFEPGPVCVSGSSVVITGGRANGFGYAIVDGVTYAPPRDPNTEVWDSASRSWRTAGEVAHPGERGEGVTLADGRILVVGGWNQGDVVTASTLWDPSTEQWSPTGALALARSGLALTALPDGRAAVSGGMTMEPYQDTQAVEVWDSSRGGWSPGTPLAAGRAGHRVVPLGAGRFLVVGSSRVTPDSDPETTSEVWRPVS</sequence>
<dbReference type="EMBL" id="JABBJJ010000618">
    <property type="protein sequence ID" value="NMO23451.1"/>
    <property type="molecule type" value="Genomic_DNA"/>
</dbReference>
<organism evidence="1 2">
    <name type="scientific">Pyxidicoccus fallax</name>
    <dbReference type="NCBI Taxonomy" id="394095"/>
    <lineage>
        <taxon>Bacteria</taxon>
        <taxon>Pseudomonadati</taxon>
        <taxon>Myxococcota</taxon>
        <taxon>Myxococcia</taxon>
        <taxon>Myxococcales</taxon>
        <taxon>Cystobacterineae</taxon>
        <taxon>Myxococcaceae</taxon>
        <taxon>Pyxidicoccus</taxon>
    </lineage>
</organism>
<dbReference type="InterPro" id="IPR006652">
    <property type="entry name" value="Kelch_1"/>
</dbReference>
<dbReference type="InterPro" id="IPR011043">
    <property type="entry name" value="Gal_Oxase/kelch_b-propeller"/>
</dbReference>
<dbReference type="SMART" id="SM00612">
    <property type="entry name" value="Kelch"/>
    <property type="match status" value="3"/>
</dbReference>
<dbReference type="InterPro" id="IPR015915">
    <property type="entry name" value="Kelch-typ_b-propeller"/>
</dbReference>
<reference evidence="1 2" key="1">
    <citation type="submission" date="2020-04" db="EMBL/GenBank/DDBJ databases">
        <title>Draft genome of Pyxidicoccus fallax type strain.</title>
        <authorList>
            <person name="Whitworth D.E."/>
        </authorList>
    </citation>
    <scope>NUCLEOTIDE SEQUENCE [LARGE SCALE GENOMIC DNA]</scope>
    <source>
        <strain evidence="1 2">DSM 14698</strain>
    </source>
</reference>
<gene>
    <name evidence="1" type="ORF">HG543_52645</name>
</gene>
<dbReference type="Gene3D" id="2.130.10.80">
    <property type="entry name" value="Galactose oxidase/kelch, beta-propeller"/>
    <property type="match status" value="2"/>
</dbReference>